<evidence type="ECO:0000259" key="2">
    <source>
        <dbReference type="PROSITE" id="PS50234"/>
    </source>
</evidence>
<feature type="transmembrane region" description="Helical" evidence="1">
    <location>
        <begin position="357"/>
        <end position="376"/>
    </location>
</feature>
<evidence type="ECO:0000313" key="3">
    <source>
        <dbReference type="EMBL" id="OGN33987.1"/>
    </source>
</evidence>
<evidence type="ECO:0000313" key="4">
    <source>
        <dbReference type="Proteomes" id="UP000177745"/>
    </source>
</evidence>
<gene>
    <name evidence="3" type="ORF">A3G51_00660</name>
</gene>
<dbReference type="PROSITE" id="PS50234">
    <property type="entry name" value="VWFA"/>
    <property type="match status" value="1"/>
</dbReference>
<evidence type="ECO:0000256" key="1">
    <source>
        <dbReference type="SAM" id="Phobius"/>
    </source>
</evidence>
<dbReference type="Proteomes" id="UP000177745">
    <property type="component" value="Unassembled WGS sequence"/>
</dbReference>
<organism evidence="3 4">
    <name type="scientific">Candidatus Yanofskybacteria bacterium RIFCSPLOWO2_12_FULL_43_11b</name>
    <dbReference type="NCBI Taxonomy" id="1802710"/>
    <lineage>
        <taxon>Bacteria</taxon>
        <taxon>Candidatus Yanofskyibacteriota</taxon>
    </lineage>
</organism>
<dbReference type="InterPro" id="IPR002035">
    <property type="entry name" value="VWF_A"/>
</dbReference>
<reference evidence="3 4" key="1">
    <citation type="journal article" date="2016" name="Nat. Commun.">
        <title>Thousands of microbial genomes shed light on interconnected biogeochemical processes in an aquifer system.</title>
        <authorList>
            <person name="Anantharaman K."/>
            <person name="Brown C.T."/>
            <person name="Hug L.A."/>
            <person name="Sharon I."/>
            <person name="Castelle C.J."/>
            <person name="Probst A.J."/>
            <person name="Thomas B.C."/>
            <person name="Singh A."/>
            <person name="Wilkins M.J."/>
            <person name="Karaoz U."/>
            <person name="Brodie E.L."/>
            <person name="Williams K.H."/>
            <person name="Hubbard S.S."/>
            <person name="Banfield J.F."/>
        </authorList>
    </citation>
    <scope>NUCLEOTIDE SEQUENCE [LARGE SCALE GENOMIC DNA]</scope>
</reference>
<accession>A0A1F8H8W1</accession>
<keyword evidence="1" id="KW-0812">Transmembrane</keyword>
<dbReference type="CDD" id="cd00198">
    <property type="entry name" value="vWFA"/>
    <property type="match status" value="1"/>
</dbReference>
<sequence length="378" mass="42926">MAGQDIVRYWNDLYFAEPDNLQLLWVVAAVFMLGIFVWLLKLWHKPARTPGSRYPLLGTMKFWFALTVSLFLCIIAYAQPFIAKGSVVIKRGNVEVAFIVDYSASMFLKDTGLARIDIAGREIMKTVTSEIIKKGDRAAVFIFGKIASPRIYLTRDLNGFATEADKIGRPKTLLFNDLYWGSAIGTTFRRVYQALDRQDMIAELGKESESWRPRFRRDRVVFILSDGDFFNYGDNEETKLRAESEIKNLNDALVEFRKRGLPVYAVGIGTRSGAQLIDIFQDYKRDDEYDPVLEEELKEQFSRLNVSNLNILAAATGGRVFTIEHSNDDAGGFIKSALDRHRSTFVEPVAEQEKQELWSYALLTALAVFLGGMAITKF</sequence>
<feature type="transmembrane region" description="Helical" evidence="1">
    <location>
        <begin position="62"/>
        <end position="82"/>
    </location>
</feature>
<protein>
    <recommendedName>
        <fullName evidence="2">VWFA domain-containing protein</fullName>
    </recommendedName>
</protein>
<feature type="domain" description="VWFA" evidence="2">
    <location>
        <begin position="95"/>
        <end position="349"/>
    </location>
</feature>
<dbReference type="AlphaFoldDB" id="A0A1F8H8W1"/>
<feature type="transmembrane region" description="Helical" evidence="1">
    <location>
        <begin position="23"/>
        <end position="42"/>
    </location>
</feature>
<comment type="caution">
    <text evidence="3">The sequence shown here is derived from an EMBL/GenBank/DDBJ whole genome shotgun (WGS) entry which is preliminary data.</text>
</comment>
<proteinExistence type="predicted"/>
<dbReference type="InterPro" id="IPR036465">
    <property type="entry name" value="vWFA_dom_sf"/>
</dbReference>
<name>A0A1F8H8W1_9BACT</name>
<dbReference type="Gene3D" id="3.40.50.410">
    <property type="entry name" value="von Willebrand factor, type A domain"/>
    <property type="match status" value="1"/>
</dbReference>
<dbReference type="SUPFAM" id="SSF53300">
    <property type="entry name" value="vWA-like"/>
    <property type="match status" value="1"/>
</dbReference>
<keyword evidence="1" id="KW-1133">Transmembrane helix</keyword>
<keyword evidence="1" id="KW-0472">Membrane</keyword>
<dbReference type="EMBL" id="MGKY01000008">
    <property type="protein sequence ID" value="OGN33987.1"/>
    <property type="molecule type" value="Genomic_DNA"/>
</dbReference>